<dbReference type="RefSeq" id="WP_013818977.1">
    <property type="nucleotide sequence ID" value="NC_015572.1"/>
</dbReference>
<dbReference type="EMBL" id="CP002738">
    <property type="protein sequence ID" value="AEG00737.1"/>
    <property type="molecule type" value="Genomic_DNA"/>
</dbReference>
<dbReference type="AlphaFoldDB" id="F9ZVC7"/>
<name>F9ZVC7_METMM</name>
<reference evidence="3" key="3">
    <citation type="submission" date="2011-05" db="EMBL/GenBank/DDBJ databases">
        <title>Complete sequence of Methylomonas methanica MC09.</title>
        <authorList>
            <consortium name="US DOE Joint Genome Institute"/>
            <person name="Lucas S."/>
            <person name="Han J."/>
            <person name="Lapidus A."/>
            <person name="Cheng J.-F."/>
            <person name="Goodwin L."/>
            <person name="Pitluck S."/>
            <person name="Peters L."/>
            <person name="Mikhailova N."/>
            <person name="Teshima H."/>
            <person name="Han C."/>
            <person name="Tapia R."/>
            <person name="Land M."/>
            <person name="Hauser L."/>
            <person name="Kyrpides N."/>
            <person name="Ivanova N."/>
            <person name="Pagani I."/>
            <person name="Stein L."/>
            <person name="Woyke T."/>
        </authorList>
    </citation>
    <scope>NUCLEOTIDE SEQUENCE [LARGE SCALE GENOMIC DNA]</scope>
    <source>
        <strain evidence="3">MC09</strain>
    </source>
</reference>
<feature type="region of interest" description="Disordered" evidence="1">
    <location>
        <begin position="104"/>
        <end position="138"/>
    </location>
</feature>
<dbReference type="Proteomes" id="UP000008888">
    <property type="component" value="Chromosome"/>
</dbReference>
<proteinExistence type="predicted"/>
<feature type="compositionally biased region" description="Basic and acidic residues" evidence="1">
    <location>
        <begin position="107"/>
        <end position="117"/>
    </location>
</feature>
<evidence type="ECO:0000313" key="2">
    <source>
        <dbReference type="EMBL" id="AEG00737.1"/>
    </source>
</evidence>
<gene>
    <name evidence="2" type="ordered locus">Metme_2335</name>
</gene>
<sequence length="138" mass="15216">MAEYLPLLVKDIRERKLDGGEIVKSAICQTVQPETVSLNLSKLDAARLQRIVSNKGNILMIPVRRGEFNGNPYVSIQEGNIFKDPDVIAKFELLYDDESPISTGSVVEEKLPDHSSNDDLAVGDKSSDKPTVVFGTKK</sequence>
<reference key="2">
    <citation type="submission" date="2011-05" db="EMBL/GenBank/DDBJ databases">
        <title>Complete genome sequence of the aerobic marine methanotroph Methylomonas methanica MC09.</title>
        <authorList>
            <person name="Boden R."/>
            <person name="Cunliffe M."/>
            <person name="Scanlan J."/>
            <person name="Moussard H."/>
            <person name="Kits K.D."/>
            <person name="Klotz M."/>
            <person name="Jetten M."/>
            <person name="Vuilleumier S."/>
            <person name="Han J."/>
            <person name="Peters L."/>
            <person name="Mikhailova N."/>
            <person name="Teshima H."/>
            <person name="Tapia R."/>
            <person name="Kyrpides N."/>
            <person name="Ivanova N."/>
            <person name="Pagani I."/>
            <person name="Cheng J.-F."/>
            <person name="Goodwin L."/>
            <person name="Han C."/>
            <person name="Hauser L."/>
            <person name="Land M."/>
            <person name="Lapidus A."/>
            <person name="Lucas S."/>
            <person name="Pitluck S."/>
            <person name="Woyke T."/>
            <person name="Stein L.Y."/>
            <person name="Murrell C."/>
        </authorList>
    </citation>
    <scope>NUCLEOTIDE SEQUENCE</scope>
    <source>
        <strain>MC09</strain>
    </source>
</reference>
<keyword evidence="3" id="KW-1185">Reference proteome</keyword>
<organism evidence="2 3">
    <name type="scientific">Methylomonas methanica (strain DSM 25384 / MC09)</name>
    <dbReference type="NCBI Taxonomy" id="857087"/>
    <lineage>
        <taxon>Bacteria</taxon>
        <taxon>Pseudomonadati</taxon>
        <taxon>Pseudomonadota</taxon>
        <taxon>Gammaproteobacteria</taxon>
        <taxon>Methylococcales</taxon>
        <taxon>Methylococcaceae</taxon>
        <taxon>Methylomonas</taxon>
    </lineage>
</organism>
<dbReference type="HOGENOM" id="CLU_1852870_0_0_6"/>
<evidence type="ECO:0000313" key="3">
    <source>
        <dbReference type="Proteomes" id="UP000008888"/>
    </source>
</evidence>
<accession>F9ZVC7</accession>
<evidence type="ECO:0000256" key="1">
    <source>
        <dbReference type="SAM" id="MobiDB-lite"/>
    </source>
</evidence>
<reference evidence="2 3" key="1">
    <citation type="journal article" date="2011" name="J. Bacteriol.">
        <title>Complete Genome Sequence of the Aerobic Marine Methanotroph Methylomonas methanica MC09.</title>
        <authorList>
            <person name="Boden R."/>
            <person name="Cunliffe M."/>
            <person name="Scanlan J."/>
            <person name="Moussard H."/>
            <person name="Kits K.D."/>
            <person name="Klotz M.G."/>
            <person name="Jetten M.S."/>
            <person name="Vuilleumier S."/>
            <person name="Han J."/>
            <person name="Peters L."/>
            <person name="Mikhailova N."/>
            <person name="Teshima H."/>
            <person name="Tapia R."/>
            <person name="Kyrpides N."/>
            <person name="Ivanova N."/>
            <person name="Pagani I."/>
            <person name="Cheng J.F."/>
            <person name="Goodwin L."/>
            <person name="Han C."/>
            <person name="Hauser L."/>
            <person name="Land M.L."/>
            <person name="Lapidus A."/>
            <person name="Lucas S."/>
            <person name="Pitluck S."/>
            <person name="Woyke T."/>
            <person name="Stein L."/>
            <person name="Murrell J.C."/>
        </authorList>
    </citation>
    <scope>NUCLEOTIDE SEQUENCE [LARGE SCALE GENOMIC DNA]</scope>
    <source>
        <strain evidence="2 3">MC09</strain>
    </source>
</reference>
<protein>
    <submittedName>
        <fullName evidence="2">Uncharacterized protein</fullName>
    </submittedName>
</protein>
<dbReference type="KEGG" id="mmt:Metme_2335"/>
<dbReference type="STRING" id="857087.Metme_2335"/>